<sequence length="137" mass="15130">MLMLTGHPYRVCFLIVAVVLCGLIVFQHNTSAVYAFDGGSDQFYTCPNGFTFEARHQAARCIRYPQESFVEPAPCKAPYSTLNADYQHMEDRCLSAMAEPTLISCPAGSEIFVQPGNDLCVKRLDGAVSAPFILTKR</sequence>
<accession>A0A1E8FBU7</accession>
<dbReference type="RefSeq" id="WP_070177455.1">
    <property type="nucleotide sequence ID" value="NZ_BMJR01000002.1"/>
</dbReference>
<gene>
    <name evidence="1" type="ORF">BFC17_02065</name>
</gene>
<organism evidence="1 2">
    <name type="scientific">Alteromonas lipolytica</name>
    <dbReference type="NCBI Taxonomy" id="1856405"/>
    <lineage>
        <taxon>Bacteria</taxon>
        <taxon>Pseudomonadati</taxon>
        <taxon>Pseudomonadota</taxon>
        <taxon>Gammaproteobacteria</taxon>
        <taxon>Alteromonadales</taxon>
        <taxon>Alteromonadaceae</taxon>
        <taxon>Alteromonas/Salinimonas group</taxon>
        <taxon>Alteromonas</taxon>
    </lineage>
</organism>
<name>A0A1E8FBU7_9ALTE</name>
<dbReference type="AlphaFoldDB" id="A0A1E8FBU7"/>
<protein>
    <submittedName>
        <fullName evidence="1">Uncharacterized protein</fullName>
    </submittedName>
</protein>
<evidence type="ECO:0000313" key="1">
    <source>
        <dbReference type="EMBL" id="OFI33078.1"/>
    </source>
</evidence>
<dbReference type="STRING" id="1856405.BFC17_02065"/>
<dbReference type="EMBL" id="MJIC01000015">
    <property type="protein sequence ID" value="OFI33078.1"/>
    <property type="molecule type" value="Genomic_DNA"/>
</dbReference>
<evidence type="ECO:0000313" key="2">
    <source>
        <dbReference type="Proteomes" id="UP000176037"/>
    </source>
</evidence>
<reference evidence="1 2" key="1">
    <citation type="submission" date="2016-09" db="EMBL/GenBank/DDBJ databases">
        <title>Alteromonas lipolytica, a new species isolated from sea water.</title>
        <authorList>
            <person name="Wu Y.-H."/>
            <person name="Cheng H."/>
            <person name="Xu X.-W."/>
        </authorList>
    </citation>
    <scope>NUCLEOTIDE SEQUENCE [LARGE SCALE GENOMIC DNA]</scope>
    <source>
        <strain evidence="1 2">JW12</strain>
    </source>
</reference>
<proteinExistence type="predicted"/>
<comment type="caution">
    <text evidence="1">The sequence shown here is derived from an EMBL/GenBank/DDBJ whole genome shotgun (WGS) entry which is preliminary data.</text>
</comment>
<dbReference type="Proteomes" id="UP000176037">
    <property type="component" value="Unassembled WGS sequence"/>
</dbReference>
<keyword evidence="2" id="KW-1185">Reference proteome</keyword>